<reference evidence="3 4" key="1">
    <citation type="submission" date="2020-03" db="EMBL/GenBank/DDBJ databases">
        <title>Alteromonas ponticola sp. nov., isolated from seawater.</title>
        <authorList>
            <person name="Yoon J.-H."/>
            <person name="Kim Y.-O."/>
        </authorList>
    </citation>
    <scope>NUCLEOTIDE SEQUENCE [LARGE SCALE GENOMIC DNA]</scope>
    <source>
        <strain evidence="3 4">MYP5</strain>
    </source>
</reference>
<dbReference type="SUPFAM" id="SSF53681">
    <property type="entry name" value="Aspartate/glutamate racemase"/>
    <property type="match status" value="2"/>
</dbReference>
<name>A0ABX1R3F0_9ALTE</name>
<evidence type="ECO:0000313" key="4">
    <source>
        <dbReference type="Proteomes" id="UP000709336"/>
    </source>
</evidence>
<comment type="similarity">
    <text evidence="1">Belongs to the aspartate/glutamate racemases family.</text>
</comment>
<dbReference type="EMBL" id="JAATNW010000004">
    <property type="protein sequence ID" value="NMH60027.1"/>
    <property type="molecule type" value="Genomic_DNA"/>
</dbReference>
<dbReference type="NCBIfam" id="TIGR00035">
    <property type="entry name" value="asp_race"/>
    <property type="match status" value="1"/>
</dbReference>
<gene>
    <name evidence="3" type="ORF">HCJ96_08365</name>
</gene>
<organism evidence="3 4">
    <name type="scientific">Alteromonas ponticola</name>
    <dbReference type="NCBI Taxonomy" id="2720613"/>
    <lineage>
        <taxon>Bacteria</taxon>
        <taxon>Pseudomonadati</taxon>
        <taxon>Pseudomonadota</taxon>
        <taxon>Gammaproteobacteria</taxon>
        <taxon>Alteromonadales</taxon>
        <taxon>Alteromonadaceae</taxon>
        <taxon>Alteromonas/Salinimonas group</taxon>
        <taxon>Alteromonas</taxon>
    </lineage>
</organism>
<dbReference type="InterPro" id="IPR033134">
    <property type="entry name" value="Asp/Glu_racemase_AS_2"/>
</dbReference>
<dbReference type="RefSeq" id="WP_169210589.1">
    <property type="nucleotide sequence ID" value="NZ_JAATNW010000004.1"/>
</dbReference>
<keyword evidence="2" id="KW-0413">Isomerase</keyword>
<dbReference type="Gene3D" id="3.40.50.1860">
    <property type="match status" value="2"/>
</dbReference>
<proteinExistence type="inferred from homology"/>
<dbReference type="PANTHER" id="PTHR21198">
    <property type="entry name" value="GLUTAMATE RACEMASE"/>
    <property type="match status" value="1"/>
</dbReference>
<dbReference type="InterPro" id="IPR001920">
    <property type="entry name" value="Asp/Glu_race"/>
</dbReference>
<evidence type="ECO:0000313" key="3">
    <source>
        <dbReference type="EMBL" id="NMH60027.1"/>
    </source>
</evidence>
<keyword evidence="4" id="KW-1185">Reference proteome</keyword>
<dbReference type="InterPro" id="IPR015942">
    <property type="entry name" value="Asp/Glu/hydantoin_racemase"/>
</dbReference>
<dbReference type="Proteomes" id="UP000709336">
    <property type="component" value="Unassembled WGS sequence"/>
</dbReference>
<accession>A0ABX1R3F0</accession>
<dbReference type="InterPro" id="IPR004380">
    <property type="entry name" value="Asp_race"/>
</dbReference>
<dbReference type="PANTHER" id="PTHR21198:SF7">
    <property type="entry name" value="ASPARTATE-GLUTAMATE RACEMASE FAMILY"/>
    <property type="match status" value="1"/>
</dbReference>
<evidence type="ECO:0000256" key="2">
    <source>
        <dbReference type="ARBA" id="ARBA00023235"/>
    </source>
</evidence>
<protein>
    <submittedName>
        <fullName evidence="3">Aspartate/glutamate racemase family protein</fullName>
    </submittedName>
</protein>
<evidence type="ECO:0000256" key="1">
    <source>
        <dbReference type="ARBA" id="ARBA00007847"/>
    </source>
</evidence>
<dbReference type="Pfam" id="PF01177">
    <property type="entry name" value="Asp_Glu_race"/>
    <property type="match status" value="1"/>
</dbReference>
<comment type="caution">
    <text evidence="3">The sequence shown here is derived from an EMBL/GenBank/DDBJ whole genome shotgun (WGS) entry which is preliminary data.</text>
</comment>
<dbReference type="PROSITE" id="PS00924">
    <property type="entry name" value="ASP_GLU_RACEMASE_2"/>
    <property type="match status" value="1"/>
</dbReference>
<sequence length="235" mass="25547">MRTIGLLGGMSWESTASYYRLINSLIKEKLGGLHSARLVMVSVDFASIAACQQRGDWDEAGKLLAQAAQQIEAAGADFLVIATNTMHCVLPAIQQAISIPVLHIADATGTELQKHNITSAGLLGTAFTMQQPFYKKRLEQTFGLSVLVPTEEDQKRVHRVIFEELCVGKCVDESKQTFLRVIEQLHRQGAQGIILGCTEIGLLISQHDTAIPLYDTAYLHAEAAVNLALAGFAEA</sequence>